<dbReference type="eggNOG" id="KOG2381">
    <property type="taxonomic scope" value="Eukaryota"/>
</dbReference>
<dbReference type="AlphaFoldDB" id="C1E0J6"/>
<keyword evidence="4" id="KW-0547">Nucleotide-binding</keyword>
<feature type="region of interest" description="Disordered" evidence="7">
    <location>
        <begin position="1"/>
        <end position="36"/>
    </location>
</feature>
<dbReference type="InterPro" id="IPR044571">
    <property type="entry name" value="P4KG1-8"/>
</dbReference>
<dbReference type="InterPro" id="IPR000403">
    <property type="entry name" value="PI3/4_kinase_cat_dom"/>
</dbReference>
<evidence type="ECO:0000313" key="10">
    <source>
        <dbReference type="Proteomes" id="UP000002009"/>
    </source>
</evidence>
<dbReference type="InParanoid" id="C1E0J6"/>
<evidence type="ECO:0000256" key="5">
    <source>
        <dbReference type="ARBA" id="ARBA00022777"/>
    </source>
</evidence>
<keyword evidence="10" id="KW-1185">Reference proteome</keyword>
<accession>C1E0J6</accession>
<evidence type="ECO:0000256" key="2">
    <source>
        <dbReference type="ARBA" id="ARBA00012169"/>
    </source>
</evidence>
<feature type="compositionally biased region" description="Basic and acidic residues" evidence="7">
    <location>
        <begin position="1"/>
        <end position="11"/>
    </location>
</feature>
<dbReference type="GO" id="GO:0005524">
    <property type="term" value="F:ATP binding"/>
    <property type="evidence" value="ECO:0007669"/>
    <property type="project" value="UniProtKB-KW"/>
</dbReference>
<name>C1E0J6_MICCC</name>
<dbReference type="STRING" id="296587.C1E0J6"/>
<feature type="non-terminal residue" evidence="9">
    <location>
        <position position="1"/>
    </location>
</feature>
<keyword evidence="5" id="KW-0418">Kinase</keyword>
<dbReference type="PROSITE" id="PS50290">
    <property type="entry name" value="PI3_4_KINASE_3"/>
    <property type="match status" value="1"/>
</dbReference>
<dbReference type="KEGG" id="mis:MICPUN_71077"/>
<sequence>AVFKPVDEEPLARNNPRGRNVAPASGEGLRKGTRVGEGASREVAAYVLDHDGFAGVPATSFANLGEQFHGTDGEDLSALHGKLGSFQAYVHGATEAEEMGPHKFPVHEVHKITQLDIRLANTDRNAGNILVQKSEDGELKLVPIDHGYALPHTLEDVCFEWEFWPQAKLPYSEETREYIADIDVDADIELLREQGIELQPSSERVLRVCTTLLQRAAAIGCCPADIAGMMSRPMPNRMSDLEKLVSRAASSASTA</sequence>
<keyword evidence="6" id="KW-0067">ATP-binding</keyword>
<dbReference type="EMBL" id="CP001323">
    <property type="protein sequence ID" value="ACO60829.1"/>
    <property type="molecule type" value="Genomic_DNA"/>
</dbReference>
<feature type="domain" description="PI3K/PI4K catalytic" evidence="8">
    <location>
        <begin position="1"/>
        <end position="255"/>
    </location>
</feature>
<organism evidence="9 10">
    <name type="scientific">Micromonas commoda (strain RCC299 / NOUM17 / CCMP2709)</name>
    <name type="common">Picoplanktonic green alga</name>
    <dbReference type="NCBI Taxonomy" id="296587"/>
    <lineage>
        <taxon>Eukaryota</taxon>
        <taxon>Viridiplantae</taxon>
        <taxon>Chlorophyta</taxon>
        <taxon>Mamiellophyceae</taxon>
        <taxon>Mamiellales</taxon>
        <taxon>Mamiellaceae</taxon>
        <taxon>Micromonas</taxon>
    </lineage>
</organism>
<dbReference type="GeneID" id="8241249"/>
<dbReference type="PANTHER" id="PTHR45800">
    <property type="entry name" value="PHOSPHATIDYLINOSITOL 4-KINASE GAMMA"/>
    <property type="match status" value="1"/>
</dbReference>
<dbReference type="RefSeq" id="XP_002499571.1">
    <property type="nucleotide sequence ID" value="XM_002499525.1"/>
</dbReference>
<dbReference type="OMA" id="RECMAYL"/>
<dbReference type="OrthoDB" id="5839at2759"/>
<dbReference type="GO" id="GO:0004430">
    <property type="term" value="F:1-phosphatidylinositol 4-kinase activity"/>
    <property type="evidence" value="ECO:0007669"/>
    <property type="project" value="UniProtKB-EC"/>
</dbReference>
<reference evidence="9 10" key="1">
    <citation type="journal article" date="2009" name="Science">
        <title>Green evolution and dynamic adaptations revealed by genomes of the marine picoeukaryotes Micromonas.</title>
        <authorList>
            <person name="Worden A.Z."/>
            <person name="Lee J.H."/>
            <person name="Mock T."/>
            <person name="Rouze P."/>
            <person name="Simmons M.P."/>
            <person name="Aerts A.L."/>
            <person name="Allen A.E."/>
            <person name="Cuvelier M.L."/>
            <person name="Derelle E."/>
            <person name="Everett M.V."/>
            <person name="Foulon E."/>
            <person name="Grimwood J."/>
            <person name="Gundlach H."/>
            <person name="Henrissat B."/>
            <person name="Napoli C."/>
            <person name="McDonald S.M."/>
            <person name="Parker M.S."/>
            <person name="Rombauts S."/>
            <person name="Salamov A."/>
            <person name="Von Dassow P."/>
            <person name="Badger J.H."/>
            <person name="Coutinho P.M."/>
            <person name="Demir E."/>
            <person name="Dubchak I."/>
            <person name="Gentemann C."/>
            <person name="Eikrem W."/>
            <person name="Gready J.E."/>
            <person name="John U."/>
            <person name="Lanier W."/>
            <person name="Lindquist E.A."/>
            <person name="Lucas S."/>
            <person name="Mayer K.F."/>
            <person name="Moreau H."/>
            <person name="Not F."/>
            <person name="Otillar R."/>
            <person name="Panaud O."/>
            <person name="Pangilinan J."/>
            <person name="Paulsen I."/>
            <person name="Piegu B."/>
            <person name="Poliakov A."/>
            <person name="Robbens S."/>
            <person name="Schmutz J."/>
            <person name="Toulza E."/>
            <person name="Wyss T."/>
            <person name="Zelensky A."/>
            <person name="Zhou K."/>
            <person name="Armbrust E.V."/>
            <person name="Bhattacharya D."/>
            <person name="Goodenough U.W."/>
            <person name="Van de Peer Y."/>
            <person name="Grigoriev I.V."/>
        </authorList>
    </citation>
    <scope>NUCLEOTIDE SEQUENCE [LARGE SCALE GENOMIC DNA]</scope>
    <source>
        <strain evidence="10">RCC299 / NOUM17</strain>
    </source>
</reference>
<gene>
    <name evidence="9" type="ORF">MICPUN_71077</name>
</gene>
<proteinExistence type="inferred from homology"/>
<dbReference type="Pfam" id="PF00454">
    <property type="entry name" value="PI3_PI4_kinase"/>
    <property type="match status" value="1"/>
</dbReference>
<feature type="non-terminal residue" evidence="9">
    <location>
        <position position="255"/>
    </location>
</feature>
<dbReference type="EC" id="2.7.1.67" evidence="2"/>
<keyword evidence="3" id="KW-0808">Transferase</keyword>
<dbReference type="PANTHER" id="PTHR45800:SF4">
    <property type="entry name" value="PHOSPHATIDYLINOSITOL 4-KINASE GAMMA 3"/>
    <property type="match status" value="1"/>
</dbReference>
<evidence type="ECO:0000256" key="4">
    <source>
        <dbReference type="ARBA" id="ARBA00022741"/>
    </source>
</evidence>
<protein>
    <recommendedName>
        <fullName evidence="2">1-phosphatidylinositol 4-kinase</fullName>
        <ecNumber evidence="2">2.7.1.67</ecNumber>
    </recommendedName>
</protein>
<comment type="similarity">
    <text evidence="1">Belongs to the PI3/PI4-kinase family. Type II PI4K subfamily.</text>
</comment>
<evidence type="ECO:0000259" key="8">
    <source>
        <dbReference type="PROSITE" id="PS50290"/>
    </source>
</evidence>
<evidence type="ECO:0000313" key="9">
    <source>
        <dbReference type="EMBL" id="ACO60829.1"/>
    </source>
</evidence>
<evidence type="ECO:0000256" key="7">
    <source>
        <dbReference type="SAM" id="MobiDB-lite"/>
    </source>
</evidence>
<dbReference type="Proteomes" id="UP000002009">
    <property type="component" value="Chromosome 2"/>
</dbReference>
<evidence type="ECO:0000256" key="3">
    <source>
        <dbReference type="ARBA" id="ARBA00022679"/>
    </source>
</evidence>
<evidence type="ECO:0000256" key="6">
    <source>
        <dbReference type="ARBA" id="ARBA00022840"/>
    </source>
</evidence>
<evidence type="ECO:0000256" key="1">
    <source>
        <dbReference type="ARBA" id="ARBA00008941"/>
    </source>
</evidence>